<protein>
    <submittedName>
        <fullName evidence="2">Glycosyl hydrolase</fullName>
    </submittedName>
</protein>
<dbReference type="EMBL" id="JBEOKT010000021">
    <property type="protein sequence ID" value="MER2999282.1"/>
    <property type="molecule type" value="Genomic_DNA"/>
</dbReference>
<evidence type="ECO:0000256" key="1">
    <source>
        <dbReference type="SAM" id="Phobius"/>
    </source>
</evidence>
<comment type="caution">
    <text evidence="2">The sequence shown here is derived from an EMBL/GenBank/DDBJ whole genome shotgun (WGS) entry which is preliminary data.</text>
</comment>
<evidence type="ECO:0000313" key="3">
    <source>
        <dbReference type="Proteomes" id="UP001476807"/>
    </source>
</evidence>
<proteinExistence type="predicted"/>
<keyword evidence="3" id="KW-1185">Reference proteome</keyword>
<reference evidence="2 3" key="1">
    <citation type="submission" date="2024-06" db="EMBL/GenBank/DDBJ databases">
        <title>Pontibacter populi HYL7-15.</title>
        <authorList>
            <person name="Kim M.K."/>
        </authorList>
    </citation>
    <scope>NUCLEOTIDE SEQUENCE [LARGE SCALE GENOMIC DNA]</scope>
    <source>
        <strain evidence="2 3">HYL7-15</strain>
    </source>
</reference>
<keyword evidence="2" id="KW-0378">Hydrolase</keyword>
<evidence type="ECO:0000313" key="2">
    <source>
        <dbReference type="EMBL" id="MER2999282.1"/>
    </source>
</evidence>
<dbReference type="SUPFAM" id="SSF51126">
    <property type="entry name" value="Pectin lyase-like"/>
    <property type="match status" value="1"/>
</dbReference>
<name>A0ABV1RZ18_9BACT</name>
<dbReference type="InterPro" id="IPR011050">
    <property type="entry name" value="Pectin_lyase_fold/virulence"/>
</dbReference>
<dbReference type="Proteomes" id="UP001476807">
    <property type="component" value="Unassembled WGS sequence"/>
</dbReference>
<organism evidence="2 3">
    <name type="scientific">Pontibacter populi</name>
    <dbReference type="NCBI Taxonomy" id="890055"/>
    <lineage>
        <taxon>Bacteria</taxon>
        <taxon>Pseudomonadati</taxon>
        <taxon>Bacteroidota</taxon>
        <taxon>Cytophagia</taxon>
        <taxon>Cytophagales</taxon>
        <taxon>Hymenobacteraceae</taxon>
        <taxon>Pontibacter</taxon>
    </lineage>
</organism>
<gene>
    <name evidence="2" type="ORF">ABS362_17150</name>
</gene>
<accession>A0ABV1RZ18</accession>
<feature type="transmembrane region" description="Helical" evidence="1">
    <location>
        <begin position="21"/>
        <end position="40"/>
    </location>
</feature>
<keyword evidence="1" id="KW-0812">Transmembrane</keyword>
<sequence length="425" mass="47242">MRNVNVAIADRRTTQYTNYKTIVGVLLVAFIVIVAAIYFITNNSFTPFAFKQTAALSSQNYSGPVVITKGGTYTGNWESTNADIPAVDIQTSEPVVIIDSNIRSSGILIKSWYHNADITIKNTNGYGLSPTPYTGFAKTRRFIALNDFKNLVVENCYLEGTAGIAVGDNYRGNGTPDQTIRIRYNQVKNIDGRIYAGTVHSQFVQFNFRGSLPHADISWNQVINEPNRSLVEDNINIHNSRGTAASPIKIHNNYIQGAYPIFAADSSFSGGGILADGDGDLKICTAYVEAYDNHLVNLGNYSMGIASGNNIRYYNNRAINSATFDDGKRFLMYTSGFWCLDYYKKSTTFSNSIDNNTIAVMAWGWPNDRRDISDIKGAILKNNTLLPGIITKKHETDEFEKWQQKVRKNSVTIGPTGRNKPFIPF</sequence>
<keyword evidence="1" id="KW-0472">Membrane</keyword>
<keyword evidence="1" id="KW-1133">Transmembrane helix</keyword>
<dbReference type="RefSeq" id="WP_350413990.1">
    <property type="nucleotide sequence ID" value="NZ_JBEOKT010000021.1"/>
</dbReference>
<dbReference type="GO" id="GO:0016787">
    <property type="term" value="F:hydrolase activity"/>
    <property type="evidence" value="ECO:0007669"/>
    <property type="project" value="UniProtKB-KW"/>
</dbReference>